<keyword evidence="1" id="KW-1133">Transmembrane helix</keyword>
<evidence type="ECO:0000259" key="2">
    <source>
        <dbReference type="Pfam" id="PF06750"/>
    </source>
</evidence>
<dbReference type="PANTHER" id="PTHR30487:SF0">
    <property type="entry name" value="PREPILIN LEADER PEPTIDASE_N-METHYLTRANSFERASE-RELATED"/>
    <property type="match status" value="1"/>
</dbReference>
<evidence type="ECO:0000313" key="3">
    <source>
        <dbReference type="EMBL" id="MDV2687169.1"/>
    </source>
</evidence>
<organism evidence="3 4">
    <name type="scientific">Alkalihalophilus lindianensis</name>
    <dbReference type="NCBI Taxonomy" id="1630542"/>
    <lineage>
        <taxon>Bacteria</taxon>
        <taxon>Bacillati</taxon>
        <taxon>Bacillota</taxon>
        <taxon>Bacilli</taxon>
        <taxon>Bacillales</taxon>
        <taxon>Bacillaceae</taxon>
        <taxon>Alkalihalophilus</taxon>
    </lineage>
</organism>
<dbReference type="Pfam" id="PF06750">
    <property type="entry name" value="A24_N_bact"/>
    <property type="match status" value="1"/>
</dbReference>
<dbReference type="InterPro" id="IPR050882">
    <property type="entry name" value="Prepilin_peptidase/N-MTase"/>
</dbReference>
<keyword evidence="4" id="KW-1185">Reference proteome</keyword>
<feature type="domain" description="Prepilin peptidase A24 N-terminal" evidence="2">
    <location>
        <begin position="11"/>
        <end position="70"/>
    </location>
</feature>
<keyword evidence="1" id="KW-0812">Transmembrane</keyword>
<reference evidence="3 4" key="1">
    <citation type="submission" date="2023-10" db="EMBL/GenBank/DDBJ databases">
        <title>Screening of Alkalihalobacillus lindianensis BZ-TG-R113 and Its Alleviation of Salt Stress on Rapeseed Growth.</title>
        <authorList>
            <person name="Zhao B."/>
            <person name="Guo T."/>
        </authorList>
    </citation>
    <scope>NUCLEOTIDE SEQUENCE [LARGE SCALE GENOMIC DNA]</scope>
    <source>
        <strain evidence="3 4">BZ-TG-R113</strain>
    </source>
</reference>
<dbReference type="RefSeq" id="WP_317124173.1">
    <property type="nucleotide sequence ID" value="NZ_JAWJBA010000398.1"/>
</dbReference>
<gene>
    <name evidence="3" type="ORF">RYX56_22755</name>
</gene>
<evidence type="ECO:0000256" key="1">
    <source>
        <dbReference type="SAM" id="Phobius"/>
    </source>
</evidence>
<protein>
    <submittedName>
        <fullName evidence="3">Prepilin peptidase</fullName>
    </submittedName>
</protein>
<keyword evidence="1" id="KW-0472">Membrane</keyword>
<dbReference type="PANTHER" id="PTHR30487">
    <property type="entry name" value="TYPE 4 PREPILIN-LIKE PROTEINS LEADER PEPTIDE-PROCESSING ENZYME"/>
    <property type="match status" value="1"/>
</dbReference>
<accession>A0ABU3XH03</accession>
<comment type="caution">
    <text evidence="3">The sequence shown here is derived from an EMBL/GenBank/DDBJ whole genome shotgun (WGS) entry which is preliminary data.</text>
</comment>
<feature type="non-terminal residue" evidence="3">
    <location>
        <position position="71"/>
    </location>
</feature>
<name>A0ABU3XH03_9BACI</name>
<dbReference type="InterPro" id="IPR010627">
    <property type="entry name" value="Prepilin_pept_A24_N"/>
</dbReference>
<sequence length="71" mass="7939">MLTIIDILVLIYGLILGSFFNVVAIRLLKNESLIFPPSHCPHCGNRLRAIDLIPVVSYLLLKGKCRNCKTS</sequence>
<dbReference type="Proteomes" id="UP001287282">
    <property type="component" value="Unassembled WGS sequence"/>
</dbReference>
<evidence type="ECO:0000313" key="4">
    <source>
        <dbReference type="Proteomes" id="UP001287282"/>
    </source>
</evidence>
<proteinExistence type="predicted"/>
<feature type="transmembrane region" description="Helical" evidence="1">
    <location>
        <begin position="7"/>
        <end position="28"/>
    </location>
</feature>
<dbReference type="EMBL" id="JAWJBA010000398">
    <property type="protein sequence ID" value="MDV2687169.1"/>
    <property type="molecule type" value="Genomic_DNA"/>
</dbReference>